<name>A0A5C6G544_METRR</name>
<evidence type="ECO:0000313" key="3">
    <source>
        <dbReference type="Proteomes" id="UP000317257"/>
    </source>
</evidence>
<dbReference type="PANTHER" id="PTHR36205:SF2">
    <property type="entry name" value="MAJOR FACILITATOR SUPERFAMILY TRANSPORTER"/>
    <property type="match status" value="1"/>
</dbReference>
<organism evidence="2 3">
    <name type="scientific">Metarhizium rileyi (strain RCEF 4871)</name>
    <name type="common">Nomuraea rileyi</name>
    <dbReference type="NCBI Taxonomy" id="1649241"/>
    <lineage>
        <taxon>Eukaryota</taxon>
        <taxon>Fungi</taxon>
        <taxon>Dikarya</taxon>
        <taxon>Ascomycota</taxon>
        <taxon>Pezizomycotina</taxon>
        <taxon>Sordariomycetes</taxon>
        <taxon>Hypocreomycetidae</taxon>
        <taxon>Hypocreales</taxon>
        <taxon>Clavicipitaceae</taxon>
        <taxon>Metarhizium</taxon>
    </lineage>
</organism>
<sequence length="243" mass="26974">MFVRMRELSASAGRHRARAGPRDCLAMAVPMPDLPVFPPRVPCYGPRDRLLSENPLDELRFSHLGKTYLVPSAGSHRELGLEQTWATADGRYGPTTCFARNESRKQSLQRAVSALGGTVQHKDGESQHHPRPSPRPGVRSRSQTSMQSVPYHRCPSPDNDDFSWGVGEDAELVVPSLCADVTYSRCTPEFWIRSFANGRRTPRWSCPQGMTRASRSLLLAAHQGQLERGLAVPSEAMIPSWAL</sequence>
<evidence type="ECO:0000256" key="1">
    <source>
        <dbReference type="SAM" id="MobiDB-lite"/>
    </source>
</evidence>
<dbReference type="InterPro" id="IPR021822">
    <property type="entry name" value="DUF3405"/>
</dbReference>
<proteinExistence type="predicted"/>
<dbReference type="EMBL" id="SBHS01000028">
    <property type="protein sequence ID" value="TWU72459.1"/>
    <property type="molecule type" value="Genomic_DNA"/>
</dbReference>
<dbReference type="AlphaFoldDB" id="A0A5C6G544"/>
<comment type="caution">
    <text evidence="2">The sequence shown here is derived from an EMBL/GenBank/DDBJ whole genome shotgun (WGS) entry which is preliminary data.</text>
</comment>
<dbReference type="Pfam" id="PF11885">
    <property type="entry name" value="DUF3405"/>
    <property type="match status" value="1"/>
</dbReference>
<feature type="region of interest" description="Disordered" evidence="1">
    <location>
        <begin position="100"/>
        <end position="156"/>
    </location>
</feature>
<accession>A0A5C6G544</accession>
<protein>
    <submittedName>
        <fullName evidence="2">Uncharacterized protein</fullName>
    </submittedName>
</protein>
<gene>
    <name evidence="2" type="ORF">ED733_003984</name>
</gene>
<dbReference type="PANTHER" id="PTHR36205">
    <property type="entry name" value="CHROMOSOME 19, WHOLE GENOME SHOTGUN SEQUENCE"/>
    <property type="match status" value="1"/>
</dbReference>
<evidence type="ECO:0000313" key="2">
    <source>
        <dbReference type="EMBL" id="TWU72459.1"/>
    </source>
</evidence>
<dbReference type="Proteomes" id="UP000317257">
    <property type="component" value="Unassembled WGS sequence"/>
</dbReference>
<reference evidence="3" key="1">
    <citation type="submission" date="2018-12" db="EMBL/GenBank/DDBJ databases">
        <title>The complete genome of Metarhizium rileyi, a key fungal pathogen of Lepidoptera.</title>
        <authorList>
            <person name="Binneck E."/>
            <person name="Lastra C.C.L."/>
            <person name="Sosa-Gomez D.R."/>
        </authorList>
    </citation>
    <scope>NUCLEOTIDE SEQUENCE [LARGE SCALE GENOMIC DNA]</scope>
    <source>
        <strain evidence="3">Cep018-CH2</strain>
    </source>
</reference>